<gene>
    <name evidence="2" type="ORF">PoB_001085400</name>
</gene>
<dbReference type="Proteomes" id="UP000735302">
    <property type="component" value="Unassembled WGS sequence"/>
</dbReference>
<evidence type="ECO:0000313" key="2">
    <source>
        <dbReference type="EMBL" id="GFN84348.1"/>
    </source>
</evidence>
<dbReference type="AlphaFoldDB" id="A0AAV3YQJ2"/>
<evidence type="ECO:0000256" key="1">
    <source>
        <dbReference type="SAM" id="MobiDB-lite"/>
    </source>
</evidence>
<reference evidence="2 3" key="1">
    <citation type="journal article" date="2021" name="Elife">
        <title>Chloroplast acquisition without the gene transfer in kleptoplastic sea slugs, Plakobranchus ocellatus.</title>
        <authorList>
            <person name="Maeda T."/>
            <person name="Takahashi S."/>
            <person name="Yoshida T."/>
            <person name="Shimamura S."/>
            <person name="Takaki Y."/>
            <person name="Nagai Y."/>
            <person name="Toyoda A."/>
            <person name="Suzuki Y."/>
            <person name="Arimoto A."/>
            <person name="Ishii H."/>
            <person name="Satoh N."/>
            <person name="Nishiyama T."/>
            <person name="Hasebe M."/>
            <person name="Maruyama T."/>
            <person name="Minagawa J."/>
            <person name="Obokata J."/>
            <person name="Shigenobu S."/>
        </authorList>
    </citation>
    <scope>NUCLEOTIDE SEQUENCE [LARGE SCALE GENOMIC DNA]</scope>
</reference>
<accession>A0AAV3YQJ2</accession>
<sequence>MSGNAHRQNVWITAVLRALETVGAQKPVPMQIPLIASPQQDNLMISGHPSGQGAGDGARTCDRRAPAISGRTHKPLCQRRPICGKTDFYTGDNLLTS</sequence>
<feature type="region of interest" description="Disordered" evidence="1">
    <location>
        <begin position="41"/>
        <end position="60"/>
    </location>
</feature>
<comment type="caution">
    <text evidence="2">The sequence shown here is derived from an EMBL/GenBank/DDBJ whole genome shotgun (WGS) entry which is preliminary data.</text>
</comment>
<evidence type="ECO:0000313" key="3">
    <source>
        <dbReference type="Proteomes" id="UP000735302"/>
    </source>
</evidence>
<protein>
    <submittedName>
        <fullName evidence="2">Uncharacterized protein</fullName>
    </submittedName>
</protein>
<keyword evidence="3" id="KW-1185">Reference proteome</keyword>
<name>A0AAV3YQJ2_9GAST</name>
<organism evidence="2 3">
    <name type="scientific">Plakobranchus ocellatus</name>
    <dbReference type="NCBI Taxonomy" id="259542"/>
    <lineage>
        <taxon>Eukaryota</taxon>
        <taxon>Metazoa</taxon>
        <taxon>Spiralia</taxon>
        <taxon>Lophotrochozoa</taxon>
        <taxon>Mollusca</taxon>
        <taxon>Gastropoda</taxon>
        <taxon>Heterobranchia</taxon>
        <taxon>Euthyneura</taxon>
        <taxon>Panpulmonata</taxon>
        <taxon>Sacoglossa</taxon>
        <taxon>Placobranchoidea</taxon>
        <taxon>Plakobranchidae</taxon>
        <taxon>Plakobranchus</taxon>
    </lineage>
</organism>
<proteinExistence type="predicted"/>
<dbReference type="EMBL" id="BLXT01001295">
    <property type="protein sequence ID" value="GFN84348.1"/>
    <property type="molecule type" value="Genomic_DNA"/>
</dbReference>